<gene>
    <name evidence="8" type="ORF">SDC9_199440</name>
</gene>
<evidence type="ECO:0008006" key="9">
    <source>
        <dbReference type="Google" id="ProtNLM"/>
    </source>
</evidence>
<evidence type="ECO:0000256" key="4">
    <source>
        <dbReference type="ARBA" id="ARBA00022692"/>
    </source>
</evidence>
<keyword evidence="3" id="KW-1003">Cell membrane</keyword>
<keyword evidence="2" id="KW-0813">Transport</keyword>
<keyword evidence="6 7" id="KW-0472">Membrane</keyword>
<accession>A0A645IKJ0</accession>
<evidence type="ECO:0000256" key="7">
    <source>
        <dbReference type="SAM" id="Phobius"/>
    </source>
</evidence>
<evidence type="ECO:0000256" key="5">
    <source>
        <dbReference type="ARBA" id="ARBA00022989"/>
    </source>
</evidence>
<evidence type="ECO:0000256" key="3">
    <source>
        <dbReference type="ARBA" id="ARBA00022475"/>
    </source>
</evidence>
<dbReference type="InterPro" id="IPR001463">
    <property type="entry name" value="Na/Ala_symport"/>
</dbReference>
<evidence type="ECO:0000256" key="6">
    <source>
        <dbReference type="ARBA" id="ARBA00023136"/>
    </source>
</evidence>
<evidence type="ECO:0000256" key="2">
    <source>
        <dbReference type="ARBA" id="ARBA00022448"/>
    </source>
</evidence>
<proteinExistence type="predicted"/>
<keyword evidence="5 7" id="KW-1133">Transmembrane helix</keyword>
<comment type="caution">
    <text evidence="8">The sequence shown here is derived from an EMBL/GenBank/DDBJ whole genome shotgun (WGS) entry which is preliminary data.</text>
</comment>
<sequence length="55" mass="5895">MIFLILTALGSVLSLTAVVDFSDMLILAMAVPNIIGLYVLAGEVKSELKNYVKVP</sequence>
<comment type="subcellular location">
    <subcellularLocation>
        <location evidence="1">Cell membrane</location>
        <topology evidence="1">Multi-pass membrane protein</topology>
    </subcellularLocation>
</comment>
<dbReference type="GO" id="GO:0005886">
    <property type="term" value="C:plasma membrane"/>
    <property type="evidence" value="ECO:0007669"/>
    <property type="project" value="UniProtKB-SubCell"/>
</dbReference>
<dbReference type="Pfam" id="PF01235">
    <property type="entry name" value="Na_Ala_symp"/>
    <property type="match status" value="1"/>
</dbReference>
<evidence type="ECO:0000313" key="8">
    <source>
        <dbReference type="EMBL" id="MPN51791.1"/>
    </source>
</evidence>
<dbReference type="GO" id="GO:0005283">
    <property type="term" value="F:amino acid:sodium symporter activity"/>
    <property type="evidence" value="ECO:0007669"/>
    <property type="project" value="InterPro"/>
</dbReference>
<dbReference type="AlphaFoldDB" id="A0A645IKJ0"/>
<keyword evidence="4 7" id="KW-0812">Transmembrane</keyword>
<reference evidence="8" key="1">
    <citation type="submission" date="2019-08" db="EMBL/GenBank/DDBJ databases">
        <authorList>
            <person name="Kucharzyk K."/>
            <person name="Murdoch R.W."/>
            <person name="Higgins S."/>
            <person name="Loffler F."/>
        </authorList>
    </citation>
    <scope>NUCLEOTIDE SEQUENCE</scope>
</reference>
<organism evidence="8">
    <name type="scientific">bioreactor metagenome</name>
    <dbReference type="NCBI Taxonomy" id="1076179"/>
    <lineage>
        <taxon>unclassified sequences</taxon>
        <taxon>metagenomes</taxon>
        <taxon>ecological metagenomes</taxon>
    </lineage>
</organism>
<feature type="transmembrane region" description="Helical" evidence="7">
    <location>
        <begin position="24"/>
        <end position="41"/>
    </location>
</feature>
<evidence type="ECO:0000256" key="1">
    <source>
        <dbReference type="ARBA" id="ARBA00004651"/>
    </source>
</evidence>
<dbReference type="EMBL" id="VSSQ01117271">
    <property type="protein sequence ID" value="MPN51791.1"/>
    <property type="molecule type" value="Genomic_DNA"/>
</dbReference>
<name>A0A645IKJ0_9ZZZZ</name>
<protein>
    <recommendedName>
        <fullName evidence="9">Amino-acid carrier protein AlsT</fullName>
    </recommendedName>
</protein>